<protein>
    <submittedName>
        <fullName evidence="5">LacI family transcriptional regulator</fullName>
    </submittedName>
</protein>
<keyword evidence="1" id="KW-0805">Transcription regulation</keyword>
<keyword evidence="2" id="KW-0238">DNA-binding</keyword>
<dbReference type="Gene3D" id="1.10.260.40">
    <property type="entry name" value="lambda repressor-like DNA-binding domains"/>
    <property type="match status" value="1"/>
</dbReference>
<name>A0ABS8U8D6_9SPHI</name>
<dbReference type="PROSITE" id="PS50932">
    <property type="entry name" value="HTH_LACI_2"/>
    <property type="match status" value="1"/>
</dbReference>
<dbReference type="InterPro" id="IPR010982">
    <property type="entry name" value="Lambda_DNA-bd_dom_sf"/>
</dbReference>
<dbReference type="Pfam" id="PF13407">
    <property type="entry name" value="Peripla_BP_4"/>
    <property type="match status" value="1"/>
</dbReference>
<evidence type="ECO:0000313" key="6">
    <source>
        <dbReference type="Proteomes" id="UP001199919"/>
    </source>
</evidence>
<dbReference type="InterPro" id="IPR025997">
    <property type="entry name" value="SBP_2_dom"/>
</dbReference>
<reference evidence="5 6" key="1">
    <citation type="submission" date="2021-12" db="EMBL/GenBank/DDBJ databases">
        <title>Mucilaginibacter roseus genome.</title>
        <authorList>
            <person name="Ferreira J.R."/>
            <person name="Newman J.D."/>
        </authorList>
    </citation>
    <scope>NUCLEOTIDE SEQUENCE [LARGE SCALE GENOMIC DNA]</scope>
    <source>
        <strain evidence="5 6">LMG 28454</strain>
    </source>
</reference>
<keyword evidence="6" id="KW-1185">Reference proteome</keyword>
<accession>A0ABS8U8D6</accession>
<dbReference type="InterPro" id="IPR028082">
    <property type="entry name" value="Peripla_BP_I"/>
</dbReference>
<dbReference type="SUPFAM" id="SSF53822">
    <property type="entry name" value="Periplasmic binding protein-like I"/>
    <property type="match status" value="1"/>
</dbReference>
<dbReference type="InterPro" id="IPR000843">
    <property type="entry name" value="HTH_LacI"/>
</dbReference>
<dbReference type="PANTHER" id="PTHR30146">
    <property type="entry name" value="LACI-RELATED TRANSCRIPTIONAL REPRESSOR"/>
    <property type="match status" value="1"/>
</dbReference>
<dbReference type="RefSeq" id="WP_232178493.1">
    <property type="nucleotide sequence ID" value="NZ_JAJPWV010000005.1"/>
</dbReference>
<dbReference type="Gene3D" id="3.40.50.2300">
    <property type="match status" value="2"/>
</dbReference>
<dbReference type="EMBL" id="JAJPWV010000005">
    <property type="protein sequence ID" value="MCD8741991.1"/>
    <property type="molecule type" value="Genomic_DNA"/>
</dbReference>
<evidence type="ECO:0000256" key="1">
    <source>
        <dbReference type="ARBA" id="ARBA00023015"/>
    </source>
</evidence>
<evidence type="ECO:0000259" key="4">
    <source>
        <dbReference type="PROSITE" id="PS50932"/>
    </source>
</evidence>
<dbReference type="Proteomes" id="UP001199919">
    <property type="component" value="Unassembled WGS sequence"/>
</dbReference>
<dbReference type="CDD" id="cd06267">
    <property type="entry name" value="PBP1_LacI_sugar_binding-like"/>
    <property type="match status" value="1"/>
</dbReference>
<dbReference type="SUPFAM" id="SSF47413">
    <property type="entry name" value="lambda repressor-like DNA-binding domains"/>
    <property type="match status" value="1"/>
</dbReference>
<comment type="caution">
    <text evidence="5">The sequence shown here is derived from an EMBL/GenBank/DDBJ whole genome shotgun (WGS) entry which is preliminary data.</text>
</comment>
<sequence length="398" mass="45042">MKPPRKGGFFVLVIPELRAVERSLLIVPKAIVIFFYYNSAVKPIKAVATEITTQSMQSNKLPTIKEIAKKLNVSVSTVSRALHDHPSIGLVTTMRVHKVAKELGYEVNKSAIYFKERKTYTIGVIIPSLAEPFFSSALCGVEDFAGQFNYNVIIGQSLDSFEREKRIVDNMKDHRVDGILVSLTKETSTYEHFDNLKKYNIPIVFFDRVPQKKDIHFVSCNLHSGMLQAISRFVDAGHKKIGLINGPAKMAATLQRLEIYFKCLKENNLPINYDIIASTTLSKEDNVKAIRKLIDQDKMPTAVMVFNDYVLLDCIATVKAAGLEVNKDISFISFANLPIWEYMDTRPLASIEQFSYKQASIATDFLFKLIEANNKGENTETNYMQQIIDSEMVNYPLK</sequence>
<dbReference type="Pfam" id="PF00356">
    <property type="entry name" value="LacI"/>
    <property type="match status" value="1"/>
</dbReference>
<evidence type="ECO:0000313" key="5">
    <source>
        <dbReference type="EMBL" id="MCD8741991.1"/>
    </source>
</evidence>
<gene>
    <name evidence="5" type="ORF">LT679_15360</name>
</gene>
<proteinExistence type="predicted"/>
<dbReference type="PANTHER" id="PTHR30146:SF109">
    <property type="entry name" value="HTH-TYPE TRANSCRIPTIONAL REGULATOR GALS"/>
    <property type="match status" value="1"/>
</dbReference>
<evidence type="ECO:0000256" key="3">
    <source>
        <dbReference type="ARBA" id="ARBA00023163"/>
    </source>
</evidence>
<organism evidence="5 6">
    <name type="scientific">Mucilaginibacter roseus</name>
    <dbReference type="NCBI Taxonomy" id="1528868"/>
    <lineage>
        <taxon>Bacteria</taxon>
        <taxon>Pseudomonadati</taxon>
        <taxon>Bacteroidota</taxon>
        <taxon>Sphingobacteriia</taxon>
        <taxon>Sphingobacteriales</taxon>
        <taxon>Sphingobacteriaceae</taxon>
        <taxon>Mucilaginibacter</taxon>
    </lineage>
</organism>
<keyword evidence="3" id="KW-0804">Transcription</keyword>
<evidence type="ECO:0000256" key="2">
    <source>
        <dbReference type="ARBA" id="ARBA00023125"/>
    </source>
</evidence>
<dbReference type="CDD" id="cd01392">
    <property type="entry name" value="HTH_LacI"/>
    <property type="match status" value="1"/>
</dbReference>
<dbReference type="SMART" id="SM00354">
    <property type="entry name" value="HTH_LACI"/>
    <property type="match status" value="1"/>
</dbReference>
<feature type="domain" description="HTH lacI-type" evidence="4">
    <location>
        <begin position="62"/>
        <end position="116"/>
    </location>
</feature>